<reference evidence="11 13" key="2">
    <citation type="submission" date="2018-11" db="EMBL/GenBank/DDBJ databases">
        <authorList>
            <consortium name="Pathogen Informatics"/>
        </authorList>
    </citation>
    <scope>NUCLEOTIDE SEQUENCE [LARGE SCALE GENOMIC DNA]</scope>
</reference>
<evidence type="ECO:0000313" key="13">
    <source>
        <dbReference type="Proteomes" id="UP000274756"/>
    </source>
</evidence>
<name>A0A0N4UQP3_DRAME</name>
<dbReference type="PANTHER" id="PTHR44329:SF6">
    <property type="entry name" value="RECEPTOR-INTERACTING SERINE_THREONINE-PROTEIN KINASE 1"/>
    <property type="match status" value="1"/>
</dbReference>
<dbReference type="PROSITE" id="PS50011">
    <property type="entry name" value="PROTEIN_KINASE_DOM"/>
    <property type="match status" value="1"/>
</dbReference>
<dbReference type="InterPro" id="IPR051681">
    <property type="entry name" value="Ser/Thr_Kinases-Pseudokinases"/>
</dbReference>
<evidence type="ECO:0000259" key="9">
    <source>
        <dbReference type="PROSITE" id="PS50002"/>
    </source>
</evidence>
<dbReference type="GO" id="GO:0004706">
    <property type="term" value="F:JUN kinase kinase kinase activity"/>
    <property type="evidence" value="ECO:0007669"/>
    <property type="project" value="TreeGrafter"/>
</dbReference>
<evidence type="ECO:0000256" key="8">
    <source>
        <dbReference type="SAM" id="MobiDB-lite"/>
    </source>
</evidence>
<evidence type="ECO:0000313" key="12">
    <source>
        <dbReference type="Proteomes" id="UP000038040"/>
    </source>
</evidence>
<comment type="similarity">
    <text evidence="2">Belongs to the protein kinase superfamily. STE Ser/Thr protein kinase family. MAP kinase kinase kinase subfamily.</text>
</comment>
<evidence type="ECO:0000256" key="2">
    <source>
        <dbReference type="ARBA" id="ARBA00006529"/>
    </source>
</evidence>
<feature type="region of interest" description="Disordered" evidence="8">
    <location>
        <begin position="766"/>
        <end position="791"/>
    </location>
</feature>
<feature type="compositionally biased region" description="Polar residues" evidence="8">
    <location>
        <begin position="766"/>
        <end position="788"/>
    </location>
</feature>
<dbReference type="AlphaFoldDB" id="A0A0N4UQP3"/>
<dbReference type="PROSITE" id="PS00108">
    <property type="entry name" value="PROTEIN_KINASE_ST"/>
    <property type="match status" value="1"/>
</dbReference>
<dbReference type="OrthoDB" id="339325at2759"/>
<reference evidence="14" key="1">
    <citation type="submission" date="2016-04" db="UniProtKB">
        <authorList>
            <consortium name="WormBaseParasite"/>
        </authorList>
    </citation>
    <scope>IDENTIFICATION</scope>
</reference>
<dbReference type="EMBL" id="UYYG01000195">
    <property type="protein sequence ID" value="VDN53854.1"/>
    <property type="molecule type" value="Genomic_DNA"/>
</dbReference>
<dbReference type="Pfam" id="PF14604">
    <property type="entry name" value="SH3_9"/>
    <property type="match status" value="1"/>
</dbReference>
<dbReference type="SMART" id="SM00326">
    <property type="entry name" value="SH3"/>
    <property type="match status" value="1"/>
</dbReference>
<feature type="domain" description="Protein kinase" evidence="10">
    <location>
        <begin position="158"/>
        <end position="464"/>
    </location>
</feature>
<feature type="region of interest" description="Disordered" evidence="8">
    <location>
        <begin position="852"/>
        <end position="880"/>
    </location>
</feature>
<dbReference type="Proteomes" id="UP000274756">
    <property type="component" value="Unassembled WGS sequence"/>
</dbReference>
<dbReference type="Pfam" id="PF07714">
    <property type="entry name" value="PK_Tyr_Ser-Thr"/>
    <property type="match status" value="1"/>
</dbReference>
<evidence type="ECO:0000256" key="3">
    <source>
        <dbReference type="ARBA" id="ARBA00012406"/>
    </source>
</evidence>
<evidence type="ECO:0000256" key="6">
    <source>
        <dbReference type="ARBA" id="ARBA00048329"/>
    </source>
</evidence>
<dbReference type="InterPro" id="IPR008271">
    <property type="entry name" value="Ser/Thr_kinase_AS"/>
</dbReference>
<accession>A0A0N4UQP3</accession>
<evidence type="ECO:0000313" key="11">
    <source>
        <dbReference type="EMBL" id="VDN53854.1"/>
    </source>
</evidence>
<gene>
    <name evidence="11" type="ORF">DME_LOCUS3827</name>
</gene>
<dbReference type="EC" id="2.7.11.25" evidence="3"/>
<dbReference type="PANTHER" id="PTHR44329">
    <property type="entry name" value="SERINE/THREONINE-PROTEIN KINASE TNNI3K-RELATED"/>
    <property type="match status" value="1"/>
</dbReference>
<dbReference type="CDD" id="cd00174">
    <property type="entry name" value="SH3"/>
    <property type="match status" value="1"/>
</dbReference>
<dbReference type="Proteomes" id="UP000038040">
    <property type="component" value="Unplaced"/>
</dbReference>
<evidence type="ECO:0000256" key="5">
    <source>
        <dbReference type="ARBA" id="ARBA00047559"/>
    </source>
</evidence>
<comment type="catalytic activity">
    <reaction evidence="5">
        <text>L-threonyl-[protein] + ATP = O-phospho-L-threonyl-[protein] + ADP + H(+)</text>
        <dbReference type="Rhea" id="RHEA:46608"/>
        <dbReference type="Rhea" id="RHEA-COMP:11060"/>
        <dbReference type="Rhea" id="RHEA-COMP:11605"/>
        <dbReference type="ChEBI" id="CHEBI:15378"/>
        <dbReference type="ChEBI" id="CHEBI:30013"/>
        <dbReference type="ChEBI" id="CHEBI:30616"/>
        <dbReference type="ChEBI" id="CHEBI:61977"/>
        <dbReference type="ChEBI" id="CHEBI:456216"/>
        <dbReference type="EC" id="2.7.11.25"/>
    </reaction>
</comment>
<evidence type="ECO:0000256" key="4">
    <source>
        <dbReference type="ARBA" id="ARBA00022443"/>
    </source>
</evidence>
<dbReference type="InterPro" id="IPR000719">
    <property type="entry name" value="Prot_kinase_dom"/>
</dbReference>
<evidence type="ECO:0000256" key="7">
    <source>
        <dbReference type="PROSITE-ProRule" id="PRU00192"/>
    </source>
</evidence>
<comment type="catalytic activity">
    <reaction evidence="6">
        <text>L-seryl-[protein] + ATP = O-phospho-L-seryl-[protein] + ADP + H(+)</text>
        <dbReference type="Rhea" id="RHEA:17989"/>
        <dbReference type="Rhea" id="RHEA-COMP:9863"/>
        <dbReference type="Rhea" id="RHEA-COMP:11604"/>
        <dbReference type="ChEBI" id="CHEBI:15378"/>
        <dbReference type="ChEBI" id="CHEBI:29999"/>
        <dbReference type="ChEBI" id="CHEBI:30616"/>
        <dbReference type="ChEBI" id="CHEBI:83421"/>
        <dbReference type="ChEBI" id="CHEBI:456216"/>
        <dbReference type="EC" id="2.7.11.25"/>
    </reaction>
</comment>
<dbReference type="PROSITE" id="PS50002">
    <property type="entry name" value="SH3"/>
    <property type="match status" value="1"/>
</dbReference>
<dbReference type="GO" id="GO:0006950">
    <property type="term" value="P:response to stress"/>
    <property type="evidence" value="ECO:0007669"/>
    <property type="project" value="UniProtKB-ARBA"/>
</dbReference>
<comment type="cofactor">
    <cofactor evidence="1">
        <name>Mg(2+)</name>
        <dbReference type="ChEBI" id="CHEBI:18420"/>
    </cofactor>
</comment>
<sequence length="1030" mass="117056">MINLVRKTVKMILNATRFQTFKVKTLVEMKPTTSKVYIDDHTPDRPQIPFYYTTRKSRSAADILSTCSQKDDYYLYQEVRFRRDEASKSIVMKSNYDYNPKNGDELKLKRGSTIRVLRRDCDDGWWYGETEDGRKGFFPQNHVQLAPGKVNEINNDELQYTGLLGSGGFCVVKSAIYKNKNVAVKIPHSKFSEKEIRQAVQEEASIFQMLSHENIVEMYGVLVGAKFGLVFELCCDSLSSVCSSSKDILLSEEIISYWGLQIAQGMKYLHDLNVIHRDLKAANVLIKEKVCECLLSMRPNITEQVAHSMKSDDGVCYKCGGSALNRLTLKIADLGLSKRIQVTDCSFVNRMSVVGTVPYLAPEVIRDRKCSKAMDVWSFGLVLWEVLTGAVPFEGLGQGAVQLQIGTFVKQKIPSSCPPDLKYIIDWCWMDDPQQRPTFKELTVQFKKFGEKFKTIDLHDQKFLENSMNTLRKSMMEEIAAIADEMMKKANELQKREEKFEYYRLNALCLNYFFKSLSSLKKGERELKLNQMIFELQQTLSREAPKEKPQPPKRRPHLKCSDISEPFDCKTEISLTKDLQMIKFVMIFSMPSYPFHYHEEASIIVVMCCVCIVISAPNGERSSSTSNGISNSDEQYSECVMSGFATLPRTPKKLSFPTETHEFCFPPKVDSKIPSKSQPDLVKLYRQRININNISPTNSNCNTLHRVNACRHKKERTRDLDRADYVDEECIVVVSDADLEESLQEKDDCRQSSIDHLATPRRVQMNLSSRNNNHARSVITTEKNSGSKGSDDDKRFFRNFFKLMDKSPNRSGTWSLPRPTIMAVPLGSTTVGSSIISKSLVTSKYQGTFAKNTKSNGKKTTVKPKKKSKQSAQEKDKEKDKFVLTKNSRIFVKPNSGERRMSLVSSVANTFRNSNYLACDDSSNNNLRVDEPYEKLSDASDGSLLENPSYIPPSSYLRGRASTSDISMWSSRPITSSRSQSSSQTSFDDPVPCSSFGIIENLSYRPPSDMKLRIPTSTPSNIFLMSLFFF</sequence>
<dbReference type="SUPFAM" id="SSF56112">
    <property type="entry name" value="Protein kinase-like (PK-like)"/>
    <property type="match status" value="1"/>
</dbReference>
<organism evidence="12 14">
    <name type="scientific">Dracunculus medinensis</name>
    <name type="common">Guinea worm</name>
    <dbReference type="NCBI Taxonomy" id="318479"/>
    <lineage>
        <taxon>Eukaryota</taxon>
        <taxon>Metazoa</taxon>
        <taxon>Ecdysozoa</taxon>
        <taxon>Nematoda</taxon>
        <taxon>Chromadorea</taxon>
        <taxon>Rhabditida</taxon>
        <taxon>Spirurina</taxon>
        <taxon>Dracunculoidea</taxon>
        <taxon>Dracunculidae</taxon>
        <taxon>Dracunculus</taxon>
    </lineage>
</organism>
<dbReference type="WBParaSite" id="DME_0001034001-mRNA-1">
    <property type="protein sequence ID" value="DME_0001034001-mRNA-1"/>
    <property type="gene ID" value="DME_0001034001"/>
</dbReference>
<feature type="domain" description="SH3" evidence="9">
    <location>
        <begin position="87"/>
        <end position="148"/>
    </location>
</feature>
<keyword evidence="4 7" id="KW-0728">SH3 domain</keyword>
<dbReference type="GO" id="GO:0005524">
    <property type="term" value="F:ATP binding"/>
    <property type="evidence" value="ECO:0007669"/>
    <property type="project" value="InterPro"/>
</dbReference>
<dbReference type="Gene3D" id="3.30.200.20">
    <property type="entry name" value="Phosphorylase Kinase, domain 1"/>
    <property type="match status" value="1"/>
</dbReference>
<dbReference type="InterPro" id="IPR001245">
    <property type="entry name" value="Ser-Thr/Tyr_kinase_cat_dom"/>
</dbReference>
<dbReference type="STRING" id="318479.A0A0N4UQP3"/>
<dbReference type="InterPro" id="IPR011009">
    <property type="entry name" value="Kinase-like_dom_sf"/>
</dbReference>
<dbReference type="InterPro" id="IPR036028">
    <property type="entry name" value="SH3-like_dom_sf"/>
</dbReference>
<protein>
    <recommendedName>
        <fullName evidence="3">mitogen-activated protein kinase kinase kinase</fullName>
        <ecNumber evidence="3">2.7.11.25</ecNumber>
    </recommendedName>
</protein>
<keyword evidence="13" id="KW-1185">Reference proteome</keyword>
<dbReference type="InterPro" id="IPR001452">
    <property type="entry name" value="SH3_domain"/>
</dbReference>
<evidence type="ECO:0000259" key="10">
    <source>
        <dbReference type="PROSITE" id="PS50011"/>
    </source>
</evidence>
<dbReference type="Gene3D" id="1.10.510.10">
    <property type="entry name" value="Transferase(Phosphotransferase) domain 1"/>
    <property type="match status" value="1"/>
</dbReference>
<dbReference type="Gene3D" id="2.30.30.40">
    <property type="entry name" value="SH3 Domains"/>
    <property type="match status" value="1"/>
</dbReference>
<proteinExistence type="inferred from homology"/>
<dbReference type="SMART" id="SM00220">
    <property type="entry name" value="S_TKc"/>
    <property type="match status" value="1"/>
</dbReference>
<evidence type="ECO:0000313" key="14">
    <source>
        <dbReference type="WBParaSite" id="DME_0001034001-mRNA-1"/>
    </source>
</evidence>
<evidence type="ECO:0000256" key="1">
    <source>
        <dbReference type="ARBA" id="ARBA00001946"/>
    </source>
</evidence>
<dbReference type="SUPFAM" id="SSF50044">
    <property type="entry name" value="SH3-domain"/>
    <property type="match status" value="1"/>
</dbReference>
<feature type="compositionally biased region" description="Basic residues" evidence="8">
    <location>
        <begin position="856"/>
        <end position="869"/>
    </location>
</feature>